<feature type="compositionally biased region" description="Basic and acidic residues" evidence="8">
    <location>
        <begin position="354"/>
        <end position="368"/>
    </location>
</feature>
<evidence type="ECO:0000259" key="9">
    <source>
        <dbReference type="Pfam" id="PF16528"/>
    </source>
</evidence>
<dbReference type="OrthoDB" id="642193at2759"/>
<evidence type="ECO:0000256" key="4">
    <source>
        <dbReference type="ARBA" id="ARBA00022448"/>
    </source>
</evidence>
<dbReference type="GO" id="GO:0006893">
    <property type="term" value="P:Golgi to plasma membrane transport"/>
    <property type="evidence" value="ECO:0007669"/>
    <property type="project" value="TreeGrafter"/>
</dbReference>
<dbReference type="GO" id="GO:0006887">
    <property type="term" value="P:exocytosis"/>
    <property type="evidence" value="ECO:0007669"/>
    <property type="project" value="UniProtKB-KW"/>
</dbReference>
<comment type="caution">
    <text evidence="10">The sequence shown here is derived from an EMBL/GenBank/DDBJ whole genome shotgun (WGS) entry which is preliminary data.</text>
</comment>
<dbReference type="PANTHER" id="PTHR21426:SF12">
    <property type="entry name" value="EXOCYST COMPLEX COMPONENT 8"/>
    <property type="match status" value="1"/>
</dbReference>
<gene>
    <name evidence="10" type="ORF">D9611_005568</name>
</gene>
<feature type="region of interest" description="Disordered" evidence="8">
    <location>
        <begin position="650"/>
        <end position="878"/>
    </location>
</feature>
<protein>
    <recommendedName>
        <fullName evidence="3">Exocyst complex component EXO84</fullName>
    </recommendedName>
</protein>
<dbReference type="InterPro" id="IPR033961">
    <property type="entry name" value="Exo84"/>
</dbReference>
<feature type="coiled-coil region" evidence="7">
    <location>
        <begin position="115"/>
        <end position="178"/>
    </location>
</feature>
<proteinExistence type="inferred from homology"/>
<dbReference type="PANTHER" id="PTHR21426">
    <property type="entry name" value="EXOCYST COMPLEX COMPONENT 8"/>
    <property type="match status" value="1"/>
</dbReference>
<dbReference type="InterPro" id="IPR032403">
    <property type="entry name" value="Exo84_C"/>
</dbReference>
<feature type="compositionally biased region" description="Polar residues" evidence="8">
    <location>
        <begin position="650"/>
        <end position="665"/>
    </location>
</feature>
<name>A0A8H5BJ44_9AGAR</name>
<dbReference type="Pfam" id="PF08700">
    <property type="entry name" value="VPS51_Exo84_N"/>
    <property type="match status" value="1"/>
</dbReference>
<keyword evidence="6" id="KW-0653">Protein transport</keyword>
<dbReference type="Pfam" id="PF25345">
    <property type="entry name" value="PH_EXO84"/>
    <property type="match status" value="1"/>
</dbReference>
<dbReference type="SUPFAM" id="SSF74788">
    <property type="entry name" value="Cullin repeat-like"/>
    <property type="match status" value="1"/>
</dbReference>
<reference evidence="10 11" key="1">
    <citation type="journal article" date="2020" name="ISME J.">
        <title>Uncovering the hidden diversity of litter-decomposition mechanisms in mushroom-forming fungi.</title>
        <authorList>
            <person name="Floudas D."/>
            <person name="Bentzer J."/>
            <person name="Ahren D."/>
            <person name="Johansson T."/>
            <person name="Persson P."/>
            <person name="Tunlid A."/>
        </authorList>
    </citation>
    <scope>NUCLEOTIDE SEQUENCE [LARGE SCALE GENOMIC DNA]</scope>
    <source>
        <strain evidence="10 11">CBS 175.51</strain>
    </source>
</reference>
<feature type="region of interest" description="Disordered" evidence="8">
    <location>
        <begin position="354"/>
        <end position="384"/>
    </location>
</feature>
<dbReference type="Gene3D" id="1.20.58.1210">
    <property type="entry name" value="Exo84p, N-terminal helical domain"/>
    <property type="match status" value="1"/>
</dbReference>
<dbReference type="GO" id="GO:0000145">
    <property type="term" value="C:exocyst"/>
    <property type="evidence" value="ECO:0007669"/>
    <property type="project" value="InterPro"/>
</dbReference>
<comment type="similarity">
    <text evidence="2">Belongs to the EXO84 family.</text>
</comment>
<evidence type="ECO:0000256" key="7">
    <source>
        <dbReference type="SAM" id="Coils"/>
    </source>
</evidence>
<feature type="compositionally biased region" description="Gly residues" evidence="8">
    <location>
        <begin position="783"/>
        <end position="792"/>
    </location>
</feature>
<keyword evidence="11" id="KW-1185">Reference proteome</keyword>
<keyword evidence="5" id="KW-0268">Exocytosis</keyword>
<dbReference type="InterPro" id="IPR042560">
    <property type="entry name" value="Exo84_C_2"/>
</dbReference>
<dbReference type="AlphaFoldDB" id="A0A8H5BJ44"/>
<evidence type="ECO:0000256" key="2">
    <source>
        <dbReference type="ARBA" id="ARBA00007210"/>
    </source>
</evidence>
<evidence type="ECO:0000313" key="11">
    <source>
        <dbReference type="Proteomes" id="UP000541558"/>
    </source>
</evidence>
<dbReference type="GO" id="GO:0030133">
    <property type="term" value="C:transport vesicle"/>
    <property type="evidence" value="ECO:0007669"/>
    <property type="project" value="UniProtKB-SubCell"/>
</dbReference>
<keyword evidence="7" id="KW-0175">Coiled coil</keyword>
<dbReference type="SUPFAM" id="SSF50729">
    <property type="entry name" value="PH domain-like"/>
    <property type="match status" value="1"/>
</dbReference>
<dbReference type="InterPro" id="IPR042561">
    <property type="entry name" value="Exo84_C_1"/>
</dbReference>
<feature type="region of interest" description="Disordered" evidence="8">
    <location>
        <begin position="1"/>
        <end position="40"/>
    </location>
</feature>
<keyword evidence="4" id="KW-0813">Transport</keyword>
<sequence length="878" mass="95500">MDSLRSRPSQAPRRALQKAPSKLAKATPRPKTTRVDDKIKKRMSMRYAEISSPLDAQGIPAMPSLMGAYPETRGEAVYGEDRSILRDDAKVAAEDKKTLSAEDFDPDAFLKTKLANSTEAELRSLQSALHNAKNDTAAELQRSVFKNYAEFVLISKEISVLENEMLELKELLSDYKGMPSMLNIPDPTSLTSATLSTYKRSSVADLRILYFNQMQTLHSTIEGAAKFVPTTPGRHVVGEFENVLSLNAATYRIIHKVKFVVLDDAVLVAKRRRRNAGGAAPDGSGSTVNEGKLVAEKCWPLNEMLVLDTKDSANMTNVFKVRHGKETHVYRTESTHEKKQILTLFRQVAEELQQKKRKEREGEHERRKSMWQNTGGGGRNSPAPPMPEWMSELAKKGGDIPSIANDAKEKAERDARFVGDWSDNLTVAIALKEWKKAVDLVEEGQAKSATMPPLAAKLPPLISQLTASLIESLALPSNRKSSVVTIITLLNRLKAGAAARGTFLEMRSKVIHGLMRKIPFEGHAGAYIGELSVVFFTGIKHTADWYLASFRENEVASSFIAWAKQQIEKYCEIFRKQVYSKDAEPKVVDEAIQITHIQSRKLLEEYGLDFKYLLNQLLVPTPTNAADDHASFHVNEHRQSKQIVMAVRSFQQPPSQIKTKASITHLQTAPPPPQLSAPPISRRRTPGPPPSPGASGSGSGSINSSSNNLPPPIGSAVLRDMGDPSLAAPTPTPTGRSMYRSRTPVSAADRNPPPSAGLASPLPTRRPTNDSLHSSVGSNGSSAAGGGGGGVVGYFSSSDRDRERDRDRDRGDRPPRSLRGSPAPGAVSRTGTGSPAPVPPPPRSLNRPGSSAGGPERPGMGSRGLGSAGVVPQRQGMF</sequence>
<evidence type="ECO:0000313" key="10">
    <source>
        <dbReference type="EMBL" id="KAF5323438.1"/>
    </source>
</evidence>
<dbReference type="InterPro" id="IPR016159">
    <property type="entry name" value="Cullin_repeat-like_dom_sf"/>
</dbReference>
<dbReference type="InterPro" id="IPR011993">
    <property type="entry name" value="PH-like_dom_sf"/>
</dbReference>
<evidence type="ECO:0000256" key="8">
    <source>
        <dbReference type="SAM" id="MobiDB-lite"/>
    </source>
</evidence>
<dbReference type="Proteomes" id="UP000541558">
    <property type="component" value="Unassembled WGS sequence"/>
</dbReference>
<dbReference type="Gene3D" id="2.30.29.30">
    <property type="entry name" value="Pleckstrin-homology domain (PH domain)/Phosphotyrosine-binding domain (PTB)"/>
    <property type="match status" value="1"/>
</dbReference>
<evidence type="ECO:0000256" key="3">
    <source>
        <dbReference type="ARBA" id="ARBA00021269"/>
    </source>
</evidence>
<feature type="domain" description="Exocyst component Exo84 C-terminal" evidence="9">
    <location>
        <begin position="417"/>
        <end position="611"/>
    </location>
</feature>
<evidence type="ECO:0000256" key="1">
    <source>
        <dbReference type="ARBA" id="ARBA00004398"/>
    </source>
</evidence>
<evidence type="ECO:0000256" key="6">
    <source>
        <dbReference type="ARBA" id="ARBA00022927"/>
    </source>
</evidence>
<dbReference type="GO" id="GO:0015031">
    <property type="term" value="P:protein transport"/>
    <property type="evidence" value="ECO:0007669"/>
    <property type="project" value="UniProtKB-KW"/>
</dbReference>
<feature type="compositionally biased region" description="Basic and acidic residues" evidence="8">
    <location>
        <begin position="798"/>
        <end position="815"/>
    </location>
</feature>
<accession>A0A8H5BJ44</accession>
<dbReference type="Gene3D" id="1.20.58.1220">
    <property type="entry name" value="Exo84p, C-terminal helical domain"/>
    <property type="match status" value="1"/>
</dbReference>
<dbReference type="EMBL" id="JAACJK010000166">
    <property type="protein sequence ID" value="KAF5323438.1"/>
    <property type="molecule type" value="Genomic_DNA"/>
</dbReference>
<dbReference type="Pfam" id="PF16528">
    <property type="entry name" value="Exo84_C"/>
    <property type="match status" value="1"/>
</dbReference>
<organism evidence="10 11">
    <name type="scientific">Ephemerocybe angulata</name>
    <dbReference type="NCBI Taxonomy" id="980116"/>
    <lineage>
        <taxon>Eukaryota</taxon>
        <taxon>Fungi</taxon>
        <taxon>Dikarya</taxon>
        <taxon>Basidiomycota</taxon>
        <taxon>Agaricomycotina</taxon>
        <taxon>Agaricomycetes</taxon>
        <taxon>Agaricomycetidae</taxon>
        <taxon>Agaricales</taxon>
        <taxon>Agaricineae</taxon>
        <taxon>Psathyrellaceae</taxon>
        <taxon>Ephemerocybe</taxon>
    </lineage>
</organism>
<evidence type="ECO:0000256" key="5">
    <source>
        <dbReference type="ARBA" id="ARBA00022483"/>
    </source>
</evidence>
<comment type="subcellular location">
    <subcellularLocation>
        <location evidence="1">Cytoplasmic vesicle</location>
        <location evidence="1">Secretory vesicle</location>
    </subcellularLocation>
</comment>